<sequence length="403" mass="44076">MIDIAAIKSRFEALEPFLTERDRRLFAAGEARAAGRGGIAAVSVATGIARSTIGRGLVDLRLGTTPFGARVRRSGGGSKPATEIQPGLLDALNTLVESSIRGDPEAPLRWVSKSQRHLSAALAERGFTAGQKLVGRLLKKLGFSLQANSKTREGTNHPDRNAQFDHISAQVKAFQAAGEPAISVDTKKKELVGDFKNGGRELRPKGQPEPVRVHDFMIPELGKAVPYGVYDIAANTGWINLGINHDTAVFAVESIRRWWYELGASRYPAASKLLINADCGGSNGVRVRLWKRELQVLADELGIAISVCHLPPGTSKWNRVEHKLFAFITQNWRGKPLVSHEVIVQLIASTTTKTGLSIACRIDRGDYEKGIKITNAEMASLNIQHADFHGEWNYTIRPRKAKL</sequence>
<protein>
    <submittedName>
        <fullName evidence="1">ISAzo13 family transposase</fullName>
    </submittedName>
</protein>
<accession>A0ABS9E1G2</accession>
<gene>
    <name evidence="1" type="ORF">L2A60_19585</name>
</gene>
<reference evidence="1 2" key="1">
    <citation type="submission" date="2022-01" db="EMBL/GenBank/DDBJ databases">
        <authorList>
            <person name="Won M."/>
            <person name="Kim S.-J."/>
            <person name="Kwon S.-W."/>
        </authorList>
    </citation>
    <scope>NUCLEOTIDE SEQUENCE [LARGE SCALE GENOMIC DNA]</scope>
    <source>
        <strain evidence="1 2">KCTC 23505</strain>
    </source>
</reference>
<evidence type="ECO:0000313" key="2">
    <source>
        <dbReference type="Proteomes" id="UP001521209"/>
    </source>
</evidence>
<dbReference type="EMBL" id="JAKGBZ010000092">
    <property type="protein sequence ID" value="MCF3948848.1"/>
    <property type="molecule type" value="Genomic_DNA"/>
</dbReference>
<dbReference type="RefSeq" id="WP_235706157.1">
    <property type="nucleotide sequence ID" value="NZ_JAKGBZ010000092.1"/>
</dbReference>
<proteinExistence type="predicted"/>
<dbReference type="Proteomes" id="UP001521209">
    <property type="component" value="Unassembled WGS sequence"/>
</dbReference>
<evidence type="ECO:0000313" key="1">
    <source>
        <dbReference type="EMBL" id="MCF3948848.1"/>
    </source>
</evidence>
<dbReference type="InterPro" id="IPR011518">
    <property type="entry name" value="Transposase_36"/>
</dbReference>
<dbReference type="Pfam" id="PF07592">
    <property type="entry name" value="DDE_Tnp_ISAZ013"/>
    <property type="match status" value="1"/>
</dbReference>
<dbReference type="NCBIfam" id="NF033519">
    <property type="entry name" value="transpos_ISAzo13"/>
    <property type="match status" value="1"/>
</dbReference>
<name>A0ABS9E1G2_9PROT</name>
<keyword evidence="2" id="KW-1185">Reference proteome</keyword>
<comment type="caution">
    <text evidence="1">The sequence shown here is derived from an EMBL/GenBank/DDBJ whole genome shotgun (WGS) entry which is preliminary data.</text>
</comment>
<organism evidence="1 2">
    <name type="scientific">Acidiphilium iwatense</name>
    <dbReference type="NCBI Taxonomy" id="768198"/>
    <lineage>
        <taxon>Bacteria</taxon>
        <taxon>Pseudomonadati</taxon>
        <taxon>Pseudomonadota</taxon>
        <taxon>Alphaproteobacteria</taxon>
        <taxon>Acetobacterales</taxon>
        <taxon>Acidocellaceae</taxon>
        <taxon>Acidiphilium</taxon>
    </lineage>
</organism>